<sequence length="170" mass="19697">FKILKRPNIRKSELKLGNDLKEVVESVGDVNLVLGSRFELILKNTFYVSSFRRNLIFVSCLDKLGLSFTFGERKINLMLNSQIIGYGSLMDDLYKLSLASDNIHLSKIKEKSFMLWHKHLCHTSKERIEILTKINILPSLNFDDLVTCVDCIGRKFTKTKRNVQLEDWIS</sequence>
<evidence type="ECO:0000313" key="2">
    <source>
        <dbReference type="EMBL" id="RDX81926.1"/>
    </source>
</evidence>
<dbReference type="Pfam" id="PF13976">
    <property type="entry name" value="gag_pre-integrs"/>
    <property type="match status" value="1"/>
</dbReference>
<reference evidence="2" key="1">
    <citation type="submission" date="2018-05" db="EMBL/GenBank/DDBJ databases">
        <title>Draft genome of Mucuna pruriens seed.</title>
        <authorList>
            <person name="Nnadi N.E."/>
            <person name="Vos R."/>
            <person name="Hasami M.H."/>
            <person name="Devisetty U.K."/>
            <person name="Aguiy J.C."/>
        </authorList>
    </citation>
    <scope>NUCLEOTIDE SEQUENCE [LARGE SCALE GENOMIC DNA]</scope>
    <source>
        <strain evidence="2">JCA_2017</strain>
    </source>
</reference>
<dbReference type="Proteomes" id="UP000257109">
    <property type="component" value="Unassembled WGS sequence"/>
</dbReference>
<dbReference type="OrthoDB" id="1935113at2759"/>
<proteinExistence type="predicted"/>
<evidence type="ECO:0000259" key="1">
    <source>
        <dbReference type="Pfam" id="PF13976"/>
    </source>
</evidence>
<feature type="domain" description="GAG-pre-integrase" evidence="1">
    <location>
        <begin position="92"/>
        <end position="155"/>
    </location>
</feature>
<gene>
    <name evidence="2" type="ORF">CR513_37345</name>
</gene>
<dbReference type="InterPro" id="IPR025724">
    <property type="entry name" value="GAG-pre-integrase_dom"/>
</dbReference>
<dbReference type="EMBL" id="QJKJ01007792">
    <property type="protein sequence ID" value="RDX81926.1"/>
    <property type="molecule type" value="Genomic_DNA"/>
</dbReference>
<name>A0A371FUF4_MUCPR</name>
<organism evidence="2 3">
    <name type="scientific">Mucuna pruriens</name>
    <name type="common">Velvet bean</name>
    <name type="synonym">Dolichos pruriens</name>
    <dbReference type="NCBI Taxonomy" id="157652"/>
    <lineage>
        <taxon>Eukaryota</taxon>
        <taxon>Viridiplantae</taxon>
        <taxon>Streptophyta</taxon>
        <taxon>Embryophyta</taxon>
        <taxon>Tracheophyta</taxon>
        <taxon>Spermatophyta</taxon>
        <taxon>Magnoliopsida</taxon>
        <taxon>eudicotyledons</taxon>
        <taxon>Gunneridae</taxon>
        <taxon>Pentapetalae</taxon>
        <taxon>rosids</taxon>
        <taxon>fabids</taxon>
        <taxon>Fabales</taxon>
        <taxon>Fabaceae</taxon>
        <taxon>Papilionoideae</taxon>
        <taxon>50 kb inversion clade</taxon>
        <taxon>NPAAA clade</taxon>
        <taxon>indigoferoid/millettioid clade</taxon>
        <taxon>Phaseoleae</taxon>
        <taxon>Mucuna</taxon>
    </lineage>
</organism>
<evidence type="ECO:0000313" key="3">
    <source>
        <dbReference type="Proteomes" id="UP000257109"/>
    </source>
</evidence>
<comment type="caution">
    <text evidence="2">The sequence shown here is derived from an EMBL/GenBank/DDBJ whole genome shotgun (WGS) entry which is preliminary data.</text>
</comment>
<dbReference type="AlphaFoldDB" id="A0A371FUF4"/>
<keyword evidence="3" id="KW-1185">Reference proteome</keyword>
<accession>A0A371FUF4</accession>
<feature type="non-terminal residue" evidence="2">
    <location>
        <position position="1"/>
    </location>
</feature>
<protein>
    <recommendedName>
        <fullName evidence="1">GAG-pre-integrase domain-containing protein</fullName>
    </recommendedName>
</protein>
<feature type="non-terminal residue" evidence="2">
    <location>
        <position position="170"/>
    </location>
</feature>